<feature type="domain" description="FAD/NAD(P)-binding" evidence="5">
    <location>
        <begin position="22"/>
        <end position="328"/>
    </location>
</feature>
<keyword evidence="3" id="KW-0274">FAD</keyword>
<evidence type="ECO:0000256" key="4">
    <source>
        <dbReference type="ARBA" id="ARBA00023002"/>
    </source>
</evidence>
<dbReference type="RefSeq" id="WP_344860623.1">
    <property type="nucleotide sequence ID" value="NZ_BAAAZN010000006.1"/>
</dbReference>
<organism evidence="7 8">
    <name type="scientific">Amycolatopsis ultiminotia</name>
    <dbReference type="NCBI Taxonomy" id="543629"/>
    <lineage>
        <taxon>Bacteria</taxon>
        <taxon>Bacillati</taxon>
        <taxon>Actinomycetota</taxon>
        <taxon>Actinomycetes</taxon>
        <taxon>Pseudonocardiales</taxon>
        <taxon>Pseudonocardiaceae</taxon>
        <taxon>Amycolatopsis</taxon>
    </lineage>
</organism>
<evidence type="ECO:0000259" key="5">
    <source>
        <dbReference type="Pfam" id="PF07992"/>
    </source>
</evidence>
<dbReference type="InterPro" id="IPR016156">
    <property type="entry name" value="FAD/NAD-linked_Rdtase_dimer_sf"/>
</dbReference>
<evidence type="ECO:0000256" key="3">
    <source>
        <dbReference type="ARBA" id="ARBA00022827"/>
    </source>
</evidence>
<dbReference type="PRINTS" id="PR00411">
    <property type="entry name" value="PNDRDTASEI"/>
</dbReference>
<dbReference type="InterPro" id="IPR050446">
    <property type="entry name" value="FAD-oxidoreductase/Apoptosis"/>
</dbReference>
<name>A0ABP6W968_9PSEU</name>
<dbReference type="InterPro" id="IPR023753">
    <property type="entry name" value="FAD/NAD-binding_dom"/>
</dbReference>
<reference evidence="8" key="1">
    <citation type="journal article" date="2019" name="Int. J. Syst. Evol. Microbiol.">
        <title>The Global Catalogue of Microorganisms (GCM) 10K type strain sequencing project: providing services to taxonomists for standard genome sequencing and annotation.</title>
        <authorList>
            <consortium name="The Broad Institute Genomics Platform"/>
            <consortium name="The Broad Institute Genome Sequencing Center for Infectious Disease"/>
            <person name="Wu L."/>
            <person name="Ma J."/>
        </authorList>
    </citation>
    <scope>NUCLEOTIDE SEQUENCE [LARGE SCALE GENOMIC DNA]</scope>
    <source>
        <strain evidence="8">JCM 16898</strain>
    </source>
</reference>
<comment type="caution">
    <text evidence="7">The sequence shown here is derived from an EMBL/GenBank/DDBJ whole genome shotgun (WGS) entry which is preliminary data.</text>
</comment>
<gene>
    <name evidence="7" type="ORF">GCM10022222_33200</name>
</gene>
<dbReference type="PANTHER" id="PTHR43557:SF2">
    <property type="entry name" value="RIESKE DOMAIN-CONTAINING PROTEIN-RELATED"/>
    <property type="match status" value="1"/>
</dbReference>
<evidence type="ECO:0000313" key="7">
    <source>
        <dbReference type="EMBL" id="GAA3546939.1"/>
    </source>
</evidence>
<dbReference type="InterPro" id="IPR036188">
    <property type="entry name" value="FAD/NAD-bd_sf"/>
</dbReference>
<dbReference type="SUPFAM" id="SSF51905">
    <property type="entry name" value="FAD/NAD(P)-binding domain"/>
    <property type="match status" value="2"/>
</dbReference>
<proteinExistence type="predicted"/>
<keyword evidence="8" id="KW-1185">Reference proteome</keyword>
<dbReference type="SUPFAM" id="SSF55424">
    <property type="entry name" value="FAD/NAD-linked reductases, dimerisation (C-terminal) domain"/>
    <property type="match status" value="1"/>
</dbReference>
<dbReference type="PRINTS" id="PR00368">
    <property type="entry name" value="FADPNR"/>
</dbReference>
<keyword evidence="4" id="KW-0560">Oxidoreductase</keyword>
<dbReference type="Pfam" id="PF14759">
    <property type="entry name" value="Reductase_C"/>
    <property type="match status" value="1"/>
</dbReference>
<sequence length="435" mass="45426">MSATPRGQQQPADDRVPPSAGHVVLVGASLAALHAAETLRQKGFAGRLTLVGAEPHPPYDRPPLSKRVLAGRLSAENTGLPQSIELDAEWRLGVAAVALDTKGKTVTLADGDVLGFDKLLIATGTRARTWPQPAEAALDGVVTIRTRDDARDLRARLAAGPRRVLVIGAGFVGSETASVCRELGLAVTVVERGAAPLAGALGGPAGTAAGRLHRHHGVDLRTSTSVLALEGDSAGRVCRARLSDGDVLEVDVVVAALGAIRNVEWLDGSGLAVDHRGVRCDAFCRAIHDDGRIDDDVLVAGDVACWPHPLFGDEPLAVEHWDNAVRQARVAATTMLHGPVLAHTALPTFWSNQFGVNIKVVGVPSRADQVAVVQGSVRDACFVATYGRAGRLIGALAVNTPRAVDSYAAMINDRAGFPLALNAADAPDPIRILDA</sequence>
<accession>A0ABP6W968</accession>
<evidence type="ECO:0000313" key="8">
    <source>
        <dbReference type="Proteomes" id="UP001500689"/>
    </source>
</evidence>
<keyword evidence="2" id="KW-0285">Flavoprotein</keyword>
<dbReference type="Pfam" id="PF07992">
    <property type="entry name" value="Pyr_redox_2"/>
    <property type="match status" value="1"/>
</dbReference>
<dbReference type="Gene3D" id="3.30.390.30">
    <property type="match status" value="1"/>
</dbReference>
<dbReference type="Gene3D" id="3.50.50.60">
    <property type="entry name" value="FAD/NAD(P)-binding domain"/>
    <property type="match status" value="2"/>
</dbReference>
<dbReference type="EMBL" id="BAAAZN010000006">
    <property type="protein sequence ID" value="GAA3546939.1"/>
    <property type="molecule type" value="Genomic_DNA"/>
</dbReference>
<evidence type="ECO:0000256" key="2">
    <source>
        <dbReference type="ARBA" id="ARBA00022630"/>
    </source>
</evidence>
<dbReference type="PANTHER" id="PTHR43557">
    <property type="entry name" value="APOPTOSIS-INDUCING FACTOR 1"/>
    <property type="match status" value="1"/>
</dbReference>
<feature type="domain" description="Reductase C-terminal" evidence="6">
    <location>
        <begin position="349"/>
        <end position="420"/>
    </location>
</feature>
<dbReference type="Proteomes" id="UP001500689">
    <property type="component" value="Unassembled WGS sequence"/>
</dbReference>
<comment type="cofactor">
    <cofactor evidence="1">
        <name>FAD</name>
        <dbReference type="ChEBI" id="CHEBI:57692"/>
    </cofactor>
</comment>
<dbReference type="InterPro" id="IPR028202">
    <property type="entry name" value="Reductase_C"/>
</dbReference>
<protein>
    <submittedName>
        <fullName evidence="7">FAD/NAD(P)-binding oxidoreductase</fullName>
    </submittedName>
</protein>
<evidence type="ECO:0000259" key="6">
    <source>
        <dbReference type="Pfam" id="PF14759"/>
    </source>
</evidence>
<evidence type="ECO:0000256" key="1">
    <source>
        <dbReference type="ARBA" id="ARBA00001974"/>
    </source>
</evidence>